<proteinExistence type="predicted"/>
<gene>
    <name evidence="2" type="ORF">IC620_07155</name>
</gene>
<feature type="transmembrane region" description="Helical" evidence="1">
    <location>
        <begin position="54"/>
        <end position="73"/>
    </location>
</feature>
<keyword evidence="1" id="KW-0812">Transmembrane</keyword>
<keyword evidence="1" id="KW-0472">Membrane</keyword>
<accession>A0A926NEV5</accession>
<dbReference type="EMBL" id="JACXAH010000008">
    <property type="protein sequence ID" value="MBD1372138.1"/>
    <property type="molecule type" value="Genomic_DNA"/>
</dbReference>
<evidence type="ECO:0000313" key="3">
    <source>
        <dbReference type="Proteomes" id="UP000661691"/>
    </source>
</evidence>
<evidence type="ECO:0000256" key="1">
    <source>
        <dbReference type="SAM" id="Phobius"/>
    </source>
</evidence>
<organism evidence="2 3">
    <name type="scientific">Polycladospora coralii</name>
    <dbReference type="NCBI Taxonomy" id="2771432"/>
    <lineage>
        <taxon>Bacteria</taxon>
        <taxon>Bacillati</taxon>
        <taxon>Bacillota</taxon>
        <taxon>Bacilli</taxon>
        <taxon>Bacillales</taxon>
        <taxon>Thermoactinomycetaceae</taxon>
        <taxon>Polycladospora</taxon>
    </lineage>
</organism>
<evidence type="ECO:0000313" key="2">
    <source>
        <dbReference type="EMBL" id="MBD1372138.1"/>
    </source>
</evidence>
<dbReference type="Proteomes" id="UP000661691">
    <property type="component" value="Unassembled WGS sequence"/>
</dbReference>
<keyword evidence="1" id="KW-1133">Transmembrane helix</keyword>
<comment type="caution">
    <text evidence="2">The sequence shown here is derived from an EMBL/GenBank/DDBJ whole genome shotgun (WGS) entry which is preliminary data.</text>
</comment>
<name>A0A926NEV5_9BACL</name>
<dbReference type="RefSeq" id="WP_191139561.1">
    <property type="nucleotide sequence ID" value="NZ_JACXAG020000003.1"/>
</dbReference>
<reference evidence="2" key="1">
    <citation type="submission" date="2020-09" db="EMBL/GenBank/DDBJ databases">
        <title>A novel bacterium of genus Hazenella, isolated from South China Sea.</title>
        <authorList>
            <person name="Huang H."/>
            <person name="Mo K."/>
            <person name="Hu Y."/>
        </authorList>
    </citation>
    <scope>NUCLEOTIDE SEQUENCE</scope>
    <source>
        <strain evidence="2">IB182357</strain>
    </source>
</reference>
<keyword evidence="3" id="KW-1185">Reference proteome</keyword>
<protein>
    <submittedName>
        <fullName evidence="2">Uncharacterized protein</fullName>
    </submittedName>
</protein>
<sequence>MHKNDFDSDIRESLHQYTTPTSHEKEVLWNRIERSLNDEKPLSRKKSFRTKRYPIGRVAFGAVAVLLISVLVLNPSIGYAIIDQVKALFPAEKKGEVELEGMKESTDLKRVIAPESEFVIYYDEGSFKRIETEKQVKFVPANPLPDYIPEVSMTIEQFPNIKPEELAERKQKELLKDFTEVGEVKTMTTPIQGFSLFSAKGNQWDSPVVSLFIVSNERSGSFLITNRYFLEGTEGWGSRLENMVGEFKVITDK</sequence>
<dbReference type="AlphaFoldDB" id="A0A926NEV5"/>